<dbReference type="PaxDb" id="6945-B7PC10"/>
<feature type="region of interest" description="Disordered" evidence="1">
    <location>
        <begin position="102"/>
        <end position="204"/>
    </location>
</feature>
<evidence type="ECO:0000313" key="4">
    <source>
        <dbReference type="Proteomes" id="UP000001555"/>
    </source>
</evidence>
<evidence type="ECO:0000256" key="1">
    <source>
        <dbReference type="SAM" id="MobiDB-lite"/>
    </source>
</evidence>
<proteinExistence type="predicted"/>
<feature type="region of interest" description="Disordered" evidence="1">
    <location>
        <begin position="211"/>
        <end position="230"/>
    </location>
</feature>
<dbReference type="EMBL" id="DS680899">
    <property type="protein sequence ID" value="EEC04132.1"/>
    <property type="molecule type" value="Genomic_DNA"/>
</dbReference>
<dbReference type="Proteomes" id="UP000001555">
    <property type="component" value="Unassembled WGS sequence"/>
</dbReference>
<dbReference type="VEuPathDB" id="VectorBase:ISCW016629"/>
<dbReference type="HOGENOM" id="CLU_1205944_0_0_1"/>
<dbReference type="EMBL" id="ABJB010858909">
    <property type="status" value="NOT_ANNOTATED_CDS"/>
    <property type="molecule type" value="Genomic_DNA"/>
</dbReference>
<dbReference type="VEuPathDB" id="VectorBase:ISCI016629"/>
<accession>B7PC10</accession>
<dbReference type="AlphaFoldDB" id="B7PC10"/>
<dbReference type="VEuPathDB" id="VectorBase:ISCP_020591"/>
<organism>
    <name type="scientific">Ixodes scapularis</name>
    <name type="common">Black-legged tick</name>
    <name type="synonym">Deer tick</name>
    <dbReference type="NCBI Taxonomy" id="6945"/>
    <lineage>
        <taxon>Eukaryota</taxon>
        <taxon>Metazoa</taxon>
        <taxon>Ecdysozoa</taxon>
        <taxon>Arthropoda</taxon>
        <taxon>Chelicerata</taxon>
        <taxon>Arachnida</taxon>
        <taxon>Acari</taxon>
        <taxon>Parasitiformes</taxon>
        <taxon>Ixodida</taxon>
        <taxon>Ixodoidea</taxon>
        <taxon>Ixodidae</taxon>
        <taxon>Ixodinae</taxon>
        <taxon>Ixodes</taxon>
    </lineage>
</organism>
<protein>
    <submittedName>
        <fullName evidence="2 3">Uncharacterized protein</fullName>
    </submittedName>
</protein>
<dbReference type="EnsemblMetazoa" id="ISCW016629-RA">
    <property type="protein sequence ID" value="ISCW016629-PA"/>
    <property type="gene ID" value="ISCW016629"/>
</dbReference>
<sequence>MVGLNGTPSLLRRYFSGAGKGQYGRPSSCSEQDKADTDDTGKCLCQQLSDGSRVDVAADVFNMKMASVKKTSAQITKQLVQETLMDEGLRVIKELASQIKSEEATGAPMHGGSSSSGVTDLSSPQPPSGCSSSSRPRGRPPRLDRGDYVGTSRLVQGVPPPLQNGHHERGPGSNGLDHGGLQANGLVPPSAMDDSADSATENSLNALLALSQKSLMKQEPASPAGNMKMD</sequence>
<name>B7PC10_IXOSC</name>
<keyword evidence="4" id="KW-1185">Reference proteome</keyword>
<evidence type="ECO:0000313" key="2">
    <source>
        <dbReference type="EMBL" id="EEC04132.1"/>
    </source>
</evidence>
<reference evidence="2 4" key="1">
    <citation type="submission" date="2008-03" db="EMBL/GenBank/DDBJ databases">
        <title>Annotation of Ixodes scapularis.</title>
        <authorList>
            <consortium name="Ixodes scapularis Genome Project Consortium"/>
            <person name="Caler E."/>
            <person name="Hannick L.I."/>
            <person name="Bidwell S."/>
            <person name="Joardar V."/>
            <person name="Thiagarajan M."/>
            <person name="Amedeo P."/>
            <person name="Galinsky K.J."/>
            <person name="Schobel S."/>
            <person name="Inman J."/>
            <person name="Hostetler J."/>
            <person name="Miller J."/>
            <person name="Hammond M."/>
            <person name="Megy K."/>
            <person name="Lawson D."/>
            <person name="Kodira C."/>
            <person name="Sutton G."/>
            <person name="Meyer J."/>
            <person name="Hill C.A."/>
            <person name="Birren B."/>
            <person name="Nene V."/>
            <person name="Collins F."/>
            <person name="Alarcon-Chaidez F."/>
            <person name="Wikel S."/>
            <person name="Strausberg R."/>
        </authorList>
    </citation>
    <scope>NUCLEOTIDE SEQUENCE [LARGE SCALE GENOMIC DNA]</scope>
    <source>
        <strain evidence="4">Wikel</strain>
        <strain evidence="2">Wikel colony</strain>
    </source>
</reference>
<reference evidence="3" key="2">
    <citation type="submission" date="2020-05" db="UniProtKB">
        <authorList>
            <consortium name="EnsemblMetazoa"/>
        </authorList>
    </citation>
    <scope>IDENTIFICATION</scope>
    <source>
        <strain evidence="3">wikel</strain>
    </source>
</reference>
<dbReference type="InParanoid" id="B7PC10"/>
<gene>
    <name evidence="2" type="ORF">IscW_ISCW016629</name>
</gene>
<feature type="region of interest" description="Disordered" evidence="1">
    <location>
        <begin position="15"/>
        <end position="41"/>
    </location>
</feature>
<evidence type="ECO:0000313" key="3">
    <source>
        <dbReference type="EnsemblMetazoa" id="ISCW016629-PA"/>
    </source>
</evidence>
<dbReference type="OrthoDB" id="10028556at2759"/>
<feature type="compositionally biased region" description="Basic and acidic residues" evidence="1">
    <location>
        <begin position="31"/>
        <end position="41"/>
    </location>
</feature>